<keyword evidence="1" id="KW-1133">Transmembrane helix</keyword>
<protein>
    <submittedName>
        <fullName evidence="2">Uncharacterized protein</fullName>
    </submittedName>
</protein>
<reference evidence="3" key="1">
    <citation type="submission" date="2016-10" db="EMBL/GenBank/DDBJ databases">
        <authorList>
            <person name="Varghese N."/>
            <person name="Submissions S."/>
        </authorList>
    </citation>
    <scope>NUCLEOTIDE SEQUENCE [LARGE SCALE GENOMIC DNA]</scope>
    <source>
        <strain evidence="3">DSM 3695</strain>
    </source>
</reference>
<proteinExistence type="predicted"/>
<gene>
    <name evidence="2" type="ORF">SAMN04488122_5227</name>
</gene>
<evidence type="ECO:0000313" key="3">
    <source>
        <dbReference type="Proteomes" id="UP000199310"/>
    </source>
</evidence>
<feature type="transmembrane region" description="Helical" evidence="1">
    <location>
        <begin position="49"/>
        <end position="68"/>
    </location>
</feature>
<organism evidence="2 3">
    <name type="scientific">Chitinophaga arvensicola</name>
    <dbReference type="NCBI Taxonomy" id="29529"/>
    <lineage>
        <taxon>Bacteria</taxon>
        <taxon>Pseudomonadati</taxon>
        <taxon>Bacteroidota</taxon>
        <taxon>Chitinophagia</taxon>
        <taxon>Chitinophagales</taxon>
        <taxon>Chitinophagaceae</taxon>
        <taxon>Chitinophaga</taxon>
    </lineage>
</organism>
<accession>A0A1I0S9P8</accession>
<dbReference type="Proteomes" id="UP000199310">
    <property type="component" value="Unassembled WGS sequence"/>
</dbReference>
<dbReference type="EMBL" id="FOJG01000002">
    <property type="protein sequence ID" value="SEW52910.1"/>
    <property type="molecule type" value="Genomic_DNA"/>
</dbReference>
<keyword evidence="1" id="KW-0812">Transmembrane</keyword>
<evidence type="ECO:0000313" key="2">
    <source>
        <dbReference type="EMBL" id="SEW52910.1"/>
    </source>
</evidence>
<keyword evidence="3" id="KW-1185">Reference proteome</keyword>
<keyword evidence="1" id="KW-0472">Membrane</keyword>
<name>A0A1I0S9P8_9BACT</name>
<dbReference type="AlphaFoldDB" id="A0A1I0S9P8"/>
<evidence type="ECO:0000256" key="1">
    <source>
        <dbReference type="SAM" id="Phobius"/>
    </source>
</evidence>
<sequence>MYLTWLHMLISMISIVSLVTLRAWAFKYPANQVDVIFTKFALESNPREIRISLLWKIIFIAGQLAYVVNLTGGLIKRRVKPYGQ</sequence>
<dbReference type="STRING" id="29529.SAMN04488122_5227"/>